<evidence type="ECO:0000313" key="1">
    <source>
        <dbReference type="EMBL" id="MBM7797752.1"/>
    </source>
</evidence>
<evidence type="ECO:0000313" key="2">
    <source>
        <dbReference type="Proteomes" id="UP000704762"/>
    </source>
</evidence>
<sequence length="181" mass="20282">MTAARARGRWFSRSRGLEQGLFDSFHASLAAQTGRTARILAWTYCDEGVCIGGPSDLSVGDETGWQHIGWHQIEKGDWNSETRALRWSLYGGSRGTAHLHEPARLPELFRERIAASIVFEKFVPVRGERGVIISARRDLAHHDGPMTWHRSLSRGLTWDTPGVEALAESTIVQLRSEYDIA</sequence>
<organism evidence="1 2">
    <name type="scientific">Microlunatus panaciterrae</name>
    <dbReference type="NCBI Taxonomy" id="400768"/>
    <lineage>
        <taxon>Bacteria</taxon>
        <taxon>Bacillati</taxon>
        <taxon>Actinomycetota</taxon>
        <taxon>Actinomycetes</taxon>
        <taxon>Propionibacteriales</taxon>
        <taxon>Propionibacteriaceae</taxon>
        <taxon>Microlunatus</taxon>
    </lineage>
</organism>
<comment type="caution">
    <text evidence="1">The sequence shown here is derived from an EMBL/GenBank/DDBJ whole genome shotgun (WGS) entry which is preliminary data.</text>
</comment>
<proteinExistence type="predicted"/>
<dbReference type="Proteomes" id="UP000704762">
    <property type="component" value="Unassembled WGS sequence"/>
</dbReference>
<dbReference type="RefSeq" id="WP_204916395.1">
    <property type="nucleotide sequence ID" value="NZ_BAAAQP010000011.1"/>
</dbReference>
<protein>
    <submittedName>
        <fullName evidence="1">Uncharacterized protein</fullName>
    </submittedName>
</protein>
<reference evidence="1 2" key="1">
    <citation type="submission" date="2021-01" db="EMBL/GenBank/DDBJ databases">
        <title>Sequencing the genomes of 1000 actinobacteria strains.</title>
        <authorList>
            <person name="Klenk H.-P."/>
        </authorList>
    </citation>
    <scope>NUCLEOTIDE SEQUENCE [LARGE SCALE GENOMIC DNA]</scope>
    <source>
        <strain evidence="1 2">DSM 18662</strain>
    </source>
</reference>
<dbReference type="EMBL" id="JAFBCF010000001">
    <property type="protein sequence ID" value="MBM7797752.1"/>
    <property type="molecule type" value="Genomic_DNA"/>
</dbReference>
<name>A0ABS2RGT8_9ACTN</name>
<gene>
    <name evidence="1" type="ORF">JOE57_000673</name>
</gene>
<keyword evidence="2" id="KW-1185">Reference proteome</keyword>
<accession>A0ABS2RGT8</accession>